<evidence type="ECO:0000313" key="3">
    <source>
        <dbReference type="EMBL" id="GED25787.1"/>
    </source>
</evidence>
<keyword evidence="6" id="KW-1185">Reference proteome</keyword>
<dbReference type="EMBL" id="RHHN01000037">
    <property type="protein sequence ID" value="RNB54924.1"/>
    <property type="molecule type" value="Genomic_DNA"/>
</dbReference>
<dbReference type="OrthoDB" id="9813918at2"/>
<sequence>MNQHQNQNHAIAVISDIHSNVFALEAVLQDIDARGIQTIVNLGDALFGPIAPVQTAELLMRRTDVVHIMGNCDRYLLEGVLASPTFQHVKPLLREDVLDWLRTFRKQWVYEDLLFCHGTPFADDEYLMERVAPYGTDAKSVTELMIELANVPQNVIFCGHTHVHRSVWLPDGKWIVNPGSVGLPAYFEEKPHPHFMESLTPHAKYATATRQGDSWKVEHILLPYDYEKAAKLAEEAGRMDYAHAIRTGRARL</sequence>
<feature type="domain" description="Calcineurin-like phosphoesterase" evidence="2">
    <location>
        <begin position="11"/>
        <end position="184"/>
    </location>
</feature>
<dbReference type="PIRSF" id="PIRSF000883">
    <property type="entry name" value="Pesterase_MJ0912"/>
    <property type="match status" value="1"/>
</dbReference>
<evidence type="ECO:0000259" key="2">
    <source>
        <dbReference type="Pfam" id="PF12850"/>
    </source>
</evidence>
<protein>
    <submittedName>
        <fullName evidence="3">DNA methylase</fullName>
    </submittedName>
    <submittedName>
        <fullName evidence="4">Metallophosphoesterase</fullName>
    </submittedName>
</protein>
<dbReference type="InterPro" id="IPR050126">
    <property type="entry name" value="Ap4A_hydrolase"/>
</dbReference>
<dbReference type="GO" id="GO:0005737">
    <property type="term" value="C:cytoplasm"/>
    <property type="evidence" value="ECO:0007669"/>
    <property type="project" value="TreeGrafter"/>
</dbReference>
<dbReference type="GO" id="GO:0008168">
    <property type="term" value="F:methyltransferase activity"/>
    <property type="evidence" value="ECO:0007669"/>
    <property type="project" value="UniProtKB-KW"/>
</dbReference>
<dbReference type="InterPro" id="IPR011152">
    <property type="entry name" value="Pesterase_MJ0912"/>
</dbReference>
<keyword evidence="3" id="KW-0489">Methyltransferase</keyword>
<dbReference type="GO" id="GO:0016791">
    <property type="term" value="F:phosphatase activity"/>
    <property type="evidence" value="ECO:0007669"/>
    <property type="project" value="TreeGrafter"/>
</dbReference>
<reference evidence="4 5" key="1">
    <citation type="submission" date="2018-10" db="EMBL/GenBank/DDBJ databases">
        <title>Phylogenomics of Brevibacillus.</title>
        <authorList>
            <person name="Dunlap C."/>
        </authorList>
    </citation>
    <scope>NUCLEOTIDE SEQUENCE [LARGE SCALE GENOMIC DNA]</scope>
    <source>
        <strain evidence="4 5">NRRL NRS 1219</strain>
    </source>
</reference>
<accession>A0A3M8AUP5</accession>
<name>A0A3M8AUP5_9BACL</name>
<comment type="caution">
    <text evidence="4">The sequence shown here is derived from an EMBL/GenBank/DDBJ whole genome shotgun (WGS) entry which is preliminary data.</text>
</comment>
<dbReference type="GO" id="GO:0032259">
    <property type="term" value="P:methylation"/>
    <property type="evidence" value="ECO:0007669"/>
    <property type="project" value="UniProtKB-KW"/>
</dbReference>
<dbReference type="Proteomes" id="UP000276178">
    <property type="component" value="Unassembled WGS sequence"/>
</dbReference>
<evidence type="ECO:0000256" key="1">
    <source>
        <dbReference type="ARBA" id="ARBA00008950"/>
    </source>
</evidence>
<gene>
    <name evidence="3" type="ORF">BAG01nite_18890</name>
    <name evidence="4" type="ORF">EB820_12615</name>
</gene>
<dbReference type="RefSeq" id="WP_007780123.1">
    <property type="nucleotide sequence ID" value="NZ_BJOD01000016.1"/>
</dbReference>
<dbReference type="InterPro" id="IPR024654">
    <property type="entry name" value="Calcineurin-like_PHP_lpxH"/>
</dbReference>
<dbReference type="Gene3D" id="3.60.21.10">
    <property type="match status" value="1"/>
</dbReference>
<evidence type="ECO:0000313" key="5">
    <source>
        <dbReference type="Proteomes" id="UP000276178"/>
    </source>
</evidence>
<dbReference type="EMBL" id="BJOD01000016">
    <property type="protein sequence ID" value="GED25787.1"/>
    <property type="molecule type" value="Genomic_DNA"/>
</dbReference>
<dbReference type="Pfam" id="PF12850">
    <property type="entry name" value="Metallophos_2"/>
    <property type="match status" value="1"/>
</dbReference>
<evidence type="ECO:0000313" key="6">
    <source>
        <dbReference type="Proteomes" id="UP000317180"/>
    </source>
</evidence>
<reference evidence="3 6" key="2">
    <citation type="submission" date="2019-06" db="EMBL/GenBank/DDBJ databases">
        <title>Whole genome shotgun sequence of Brevibacillus agri NBRC 15538.</title>
        <authorList>
            <person name="Hosoyama A."/>
            <person name="Uohara A."/>
            <person name="Ohji S."/>
            <person name="Ichikawa N."/>
        </authorList>
    </citation>
    <scope>NUCLEOTIDE SEQUENCE [LARGE SCALE GENOMIC DNA]</scope>
    <source>
        <strain evidence="3 6">NBRC 15538</strain>
    </source>
</reference>
<dbReference type="PANTHER" id="PTHR42850:SF2">
    <property type="entry name" value="BLL5683 PROTEIN"/>
    <property type="match status" value="1"/>
</dbReference>
<dbReference type="PANTHER" id="PTHR42850">
    <property type="entry name" value="METALLOPHOSPHOESTERASE"/>
    <property type="match status" value="1"/>
</dbReference>
<dbReference type="AlphaFoldDB" id="A0A3M8AUP5"/>
<organism evidence="4 5">
    <name type="scientific">Brevibacillus agri</name>
    <dbReference type="NCBI Taxonomy" id="51101"/>
    <lineage>
        <taxon>Bacteria</taxon>
        <taxon>Bacillati</taxon>
        <taxon>Bacillota</taxon>
        <taxon>Bacilli</taxon>
        <taxon>Bacillales</taxon>
        <taxon>Paenibacillaceae</taxon>
        <taxon>Brevibacillus</taxon>
    </lineage>
</organism>
<comment type="similarity">
    <text evidence="1">Belongs to the metallophosphoesterase superfamily. YfcE family.</text>
</comment>
<dbReference type="InterPro" id="IPR029052">
    <property type="entry name" value="Metallo-depent_PP-like"/>
</dbReference>
<evidence type="ECO:0000313" key="4">
    <source>
        <dbReference type="EMBL" id="RNB54924.1"/>
    </source>
</evidence>
<proteinExistence type="inferred from homology"/>
<dbReference type="GeneID" id="82813489"/>
<dbReference type="SUPFAM" id="SSF56300">
    <property type="entry name" value="Metallo-dependent phosphatases"/>
    <property type="match status" value="1"/>
</dbReference>
<dbReference type="Proteomes" id="UP000317180">
    <property type="component" value="Unassembled WGS sequence"/>
</dbReference>
<keyword evidence="3" id="KW-0808">Transferase</keyword>
<dbReference type="CDD" id="cd00838">
    <property type="entry name" value="MPP_superfamily"/>
    <property type="match status" value="1"/>
</dbReference>